<dbReference type="PROSITE" id="PS51272">
    <property type="entry name" value="SLH"/>
    <property type="match status" value="1"/>
</dbReference>
<feature type="compositionally biased region" description="Polar residues" evidence="4">
    <location>
        <begin position="62"/>
        <end position="81"/>
    </location>
</feature>
<dbReference type="NCBIfam" id="NF033921">
    <property type="entry name" value="por_somb"/>
    <property type="match status" value="1"/>
</dbReference>
<feature type="compositionally biased region" description="Low complexity" evidence="4">
    <location>
        <begin position="89"/>
        <end position="98"/>
    </location>
</feature>
<dbReference type="InterPro" id="IPR051465">
    <property type="entry name" value="Cell_Envelope_Struct_Comp"/>
</dbReference>
<feature type="region of interest" description="Disordered" evidence="4">
    <location>
        <begin position="33"/>
        <end position="111"/>
    </location>
</feature>
<feature type="compositionally biased region" description="Low complexity" evidence="4">
    <location>
        <begin position="35"/>
        <end position="53"/>
    </location>
</feature>
<evidence type="ECO:0000256" key="1">
    <source>
        <dbReference type="ARBA" id="ARBA00008769"/>
    </source>
</evidence>
<evidence type="ECO:0000313" key="7">
    <source>
        <dbReference type="Proteomes" id="UP000632766"/>
    </source>
</evidence>
<evidence type="ECO:0000259" key="5">
    <source>
        <dbReference type="PROSITE" id="PS51272"/>
    </source>
</evidence>
<dbReference type="AlphaFoldDB" id="A0A8J7HUS6"/>
<feature type="coiled-coil region" evidence="3">
    <location>
        <begin position="157"/>
        <end position="184"/>
    </location>
</feature>
<evidence type="ECO:0000313" key="6">
    <source>
        <dbReference type="EMBL" id="MBH8562844.1"/>
    </source>
</evidence>
<evidence type="ECO:0000256" key="3">
    <source>
        <dbReference type="SAM" id="Coils"/>
    </source>
</evidence>
<feature type="compositionally biased region" description="Polar residues" evidence="4">
    <location>
        <begin position="99"/>
        <end position="111"/>
    </location>
</feature>
<dbReference type="GO" id="GO:0016020">
    <property type="term" value="C:membrane"/>
    <property type="evidence" value="ECO:0007669"/>
    <property type="project" value="InterPro"/>
</dbReference>
<dbReference type="InterPro" id="IPR047684">
    <property type="entry name" value="Por_som-like"/>
</dbReference>
<reference evidence="6 7" key="1">
    <citation type="journal article" date="2021" name="Int. J. Syst. Evol. Microbiol.">
        <title>Amazonocrinis nigriterrae gen. nov., sp. nov., Atlanticothrix silvestris gen. nov., sp. nov. and Dendronalium phyllosphericum gen. nov., sp. nov., nostocacean cyanobacteria from Brazilian environments.</title>
        <authorList>
            <person name="Alvarenga D.O."/>
            <person name="Andreote A.P.D."/>
            <person name="Branco L.H.Z."/>
            <person name="Delbaje E."/>
            <person name="Cruz R.B."/>
            <person name="Varani A.M."/>
            <person name="Fiore M.F."/>
        </authorList>
    </citation>
    <scope>NUCLEOTIDE SEQUENCE [LARGE SCALE GENOMIC DNA]</scope>
    <source>
        <strain evidence="6 7">CENA67</strain>
    </source>
</reference>
<dbReference type="InterPro" id="IPR038673">
    <property type="entry name" value="OprB_sf"/>
</dbReference>
<comment type="similarity">
    <text evidence="1 2">Belongs to the OprB family.</text>
</comment>
<feature type="domain" description="SLH" evidence="5">
    <location>
        <begin position="110"/>
        <end position="174"/>
    </location>
</feature>
<dbReference type="InterPro" id="IPR001119">
    <property type="entry name" value="SLH_dom"/>
</dbReference>
<organism evidence="6 7">
    <name type="scientific">Amazonocrinis nigriterrae CENA67</name>
    <dbReference type="NCBI Taxonomy" id="2794033"/>
    <lineage>
        <taxon>Bacteria</taxon>
        <taxon>Bacillati</taxon>
        <taxon>Cyanobacteriota</taxon>
        <taxon>Cyanophyceae</taxon>
        <taxon>Nostocales</taxon>
        <taxon>Nostocaceae</taxon>
        <taxon>Amazonocrinis</taxon>
        <taxon>Amazonocrinis nigriterrae</taxon>
    </lineage>
</organism>
<dbReference type="EMBL" id="JAECZC010000016">
    <property type="protein sequence ID" value="MBH8562844.1"/>
    <property type="molecule type" value="Genomic_DNA"/>
</dbReference>
<dbReference type="Pfam" id="PF04966">
    <property type="entry name" value="OprB"/>
    <property type="match status" value="1"/>
</dbReference>
<name>A0A8J7HUS6_9NOST</name>
<proteinExistence type="inferred from homology"/>
<dbReference type="GO" id="GO:0015288">
    <property type="term" value="F:porin activity"/>
    <property type="evidence" value="ECO:0007669"/>
    <property type="project" value="InterPro"/>
</dbReference>
<dbReference type="PANTHER" id="PTHR43308:SF1">
    <property type="entry name" value="OUTER MEMBRANE PROTEIN ALPHA"/>
    <property type="match status" value="1"/>
</dbReference>
<keyword evidence="3" id="KW-0175">Coiled coil</keyword>
<dbReference type="RefSeq" id="WP_198124742.1">
    <property type="nucleotide sequence ID" value="NZ_JAECZC010000016.1"/>
</dbReference>
<sequence length="608" mass="65135">MLKFRWNFQWVVFFIALLNMVVVLVVSPTKSSANTLESSKSSETTDSSILSTINDDKIAPTPEQSPESVDQDNNLMEQVTPVSDILSPGTTGSNTSGSLDENSPMSQVSSVSQLADVKPTDWAFQALQSLVERYGVIAGYGDGTFKGNRALTRYEFAAGLNAALDRLNELIASSTAELVKKEDLDTIKQLQEQFSAELATVRGRVDALETKTAALESQQFSTTTKLTGRVQFVVGSLLAGDNVVTKKAAPRVVTFQDSVSLRLNTSFTGKDSLGISLGGGSIVSLGQTRAGLLGTFDGRTADNANVTRPLNDFSLGGLRYRFPLSKNTQVNIYALSDGANEIGFTIPINPYFESNLATGANGISRFSRRALVYNYGDSGGGIAVLHRLNQQFQVGLAYSAPNANNPTPNNGFFSGRYLALGQLLYTSRDKNFRAAFTYVNTYSPPNTRGLSGTNFGPAAGSNLVNSTVAGAGTVANLYGIQAFYRVSPGFAINGWVSYGAHRYLGRGDGEAMDWAVGMAFPDLGKKGSLGGLFVGMAPKLISLSKNVDLGAGLGQADKDTSLHIEAFYQYKIADNIEITPGFIWVTAPDSNASNPDSLFGWVRTVFRF</sequence>
<accession>A0A8J7HUS6</accession>
<gene>
    <name evidence="6" type="ORF">I8748_11740</name>
</gene>
<dbReference type="InterPro" id="IPR007049">
    <property type="entry name" value="Carb-sel_porin_OprB"/>
</dbReference>
<dbReference type="Pfam" id="PF00395">
    <property type="entry name" value="SLH"/>
    <property type="match status" value="1"/>
</dbReference>
<evidence type="ECO:0000256" key="2">
    <source>
        <dbReference type="RuleBase" id="RU363072"/>
    </source>
</evidence>
<keyword evidence="7" id="KW-1185">Reference proteome</keyword>
<dbReference type="GO" id="GO:0008643">
    <property type="term" value="P:carbohydrate transport"/>
    <property type="evidence" value="ECO:0007669"/>
    <property type="project" value="InterPro"/>
</dbReference>
<dbReference type="Proteomes" id="UP000632766">
    <property type="component" value="Unassembled WGS sequence"/>
</dbReference>
<dbReference type="Gene3D" id="2.40.160.180">
    <property type="entry name" value="Carbohydrate-selective porin OprB"/>
    <property type="match status" value="1"/>
</dbReference>
<protein>
    <submittedName>
        <fullName evidence="6">Carbohydrate porin</fullName>
    </submittedName>
</protein>
<evidence type="ECO:0000256" key="4">
    <source>
        <dbReference type="SAM" id="MobiDB-lite"/>
    </source>
</evidence>
<comment type="caution">
    <text evidence="6">The sequence shown here is derived from an EMBL/GenBank/DDBJ whole genome shotgun (WGS) entry which is preliminary data.</text>
</comment>
<dbReference type="PANTHER" id="PTHR43308">
    <property type="entry name" value="OUTER MEMBRANE PROTEIN ALPHA-RELATED"/>
    <property type="match status" value="1"/>
</dbReference>